<dbReference type="PROSITE" id="PS51790">
    <property type="entry name" value="MSRB"/>
    <property type="match status" value="1"/>
</dbReference>
<feature type="domain" description="MsrB" evidence="4">
    <location>
        <begin position="28"/>
        <end position="150"/>
    </location>
</feature>
<dbReference type="RefSeq" id="WP_309302083.1">
    <property type="nucleotide sequence ID" value="NZ_BSDY01000004.1"/>
</dbReference>
<organism evidence="5 6">
    <name type="scientific">Propionigenium maris DSM 9537</name>
    <dbReference type="NCBI Taxonomy" id="1123000"/>
    <lineage>
        <taxon>Bacteria</taxon>
        <taxon>Fusobacteriati</taxon>
        <taxon>Fusobacteriota</taxon>
        <taxon>Fusobacteriia</taxon>
        <taxon>Fusobacteriales</taxon>
        <taxon>Fusobacteriaceae</taxon>
        <taxon>Propionigenium</taxon>
    </lineage>
</organism>
<dbReference type="EC" id="1.8.4.12" evidence="3"/>
<evidence type="ECO:0000256" key="3">
    <source>
        <dbReference type="HAMAP-Rule" id="MF_01400"/>
    </source>
</evidence>
<dbReference type="Proteomes" id="UP001144471">
    <property type="component" value="Unassembled WGS sequence"/>
</dbReference>
<dbReference type="Gene3D" id="2.170.150.20">
    <property type="entry name" value="Peptide methionine sulfoxide reductase"/>
    <property type="match status" value="1"/>
</dbReference>
<gene>
    <name evidence="3" type="primary">msrB</name>
    <name evidence="5" type="ORF">PM10SUCC1_10550</name>
</gene>
<dbReference type="AlphaFoldDB" id="A0A9W6GKM2"/>
<accession>A0A9W6GKM2</accession>
<dbReference type="SUPFAM" id="SSF51316">
    <property type="entry name" value="Mss4-like"/>
    <property type="match status" value="1"/>
</dbReference>
<dbReference type="InterPro" id="IPR011057">
    <property type="entry name" value="Mss4-like_sf"/>
</dbReference>
<name>A0A9W6GKM2_9FUSO</name>
<dbReference type="PANTHER" id="PTHR10173">
    <property type="entry name" value="METHIONINE SULFOXIDE REDUCTASE"/>
    <property type="match status" value="1"/>
</dbReference>
<dbReference type="NCBIfam" id="TIGR00357">
    <property type="entry name" value="peptide-methionine (R)-S-oxide reductase MsrB"/>
    <property type="match status" value="1"/>
</dbReference>
<dbReference type="GO" id="GO:0006979">
    <property type="term" value="P:response to oxidative stress"/>
    <property type="evidence" value="ECO:0007669"/>
    <property type="project" value="InterPro"/>
</dbReference>
<keyword evidence="1 3" id="KW-0560">Oxidoreductase</keyword>
<dbReference type="GO" id="GO:0033743">
    <property type="term" value="F:peptide-methionine (R)-S-oxide reductase activity"/>
    <property type="evidence" value="ECO:0007669"/>
    <property type="project" value="UniProtKB-UniRule"/>
</dbReference>
<evidence type="ECO:0000259" key="4">
    <source>
        <dbReference type="PROSITE" id="PS51790"/>
    </source>
</evidence>
<feature type="active site" description="Nucleophile" evidence="3">
    <location>
        <position position="139"/>
    </location>
</feature>
<dbReference type="HAMAP" id="MF_01400">
    <property type="entry name" value="MsrB"/>
    <property type="match status" value="1"/>
</dbReference>
<dbReference type="Pfam" id="PF01641">
    <property type="entry name" value="SelR"/>
    <property type="match status" value="1"/>
</dbReference>
<evidence type="ECO:0000256" key="1">
    <source>
        <dbReference type="ARBA" id="ARBA00023002"/>
    </source>
</evidence>
<dbReference type="InterPro" id="IPR028427">
    <property type="entry name" value="Met_Sox_Rdtase_MsrB"/>
</dbReference>
<dbReference type="EMBL" id="BSDY01000004">
    <property type="protein sequence ID" value="GLI55541.1"/>
    <property type="molecule type" value="Genomic_DNA"/>
</dbReference>
<evidence type="ECO:0000313" key="6">
    <source>
        <dbReference type="Proteomes" id="UP001144471"/>
    </source>
</evidence>
<dbReference type="PANTHER" id="PTHR10173:SF59">
    <property type="entry name" value="PEPTIDE METHIONINE SULFOXIDE REDUCTASE MSRA_MSRB"/>
    <property type="match status" value="1"/>
</dbReference>
<comment type="caution">
    <text evidence="3">Lacks conserved residue(s) required for the propagation of feature annotation.</text>
</comment>
<comment type="similarity">
    <text evidence="3">Belongs to the MsrB Met sulfoxide reductase family.</text>
</comment>
<comment type="catalytic activity">
    <reaction evidence="2 3">
        <text>L-methionyl-[protein] + [thioredoxin]-disulfide + H2O = L-methionyl-(R)-S-oxide-[protein] + [thioredoxin]-dithiol</text>
        <dbReference type="Rhea" id="RHEA:24164"/>
        <dbReference type="Rhea" id="RHEA-COMP:10698"/>
        <dbReference type="Rhea" id="RHEA-COMP:10700"/>
        <dbReference type="Rhea" id="RHEA-COMP:12313"/>
        <dbReference type="Rhea" id="RHEA-COMP:12314"/>
        <dbReference type="ChEBI" id="CHEBI:15377"/>
        <dbReference type="ChEBI" id="CHEBI:16044"/>
        <dbReference type="ChEBI" id="CHEBI:29950"/>
        <dbReference type="ChEBI" id="CHEBI:45764"/>
        <dbReference type="ChEBI" id="CHEBI:50058"/>
        <dbReference type="EC" id="1.8.4.12"/>
    </reaction>
</comment>
<sequence>MKLFIVLLLIIPAIAFGKRFEEFKKPSDRELQEKLTKIQYKVTQKDGTERAFDNEYWDNKEEGIYVDIVSGEPLFSSKDKYKSGTGWPSFTRPIDERYIVTKEDRKFFMRRTEVRSRYGDSHLGHVFEDGPEPTGLRYCINSAALEFIAVEDMEERGYELYLEEFE</sequence>
<dbReference type="InterPro" id="IPR002579">
    <property type="entry name" value="Met_Sox_Rdtase_MsrB_dom"/>
</dbReference>
<dbReference type="GO" id="GO:0005737">
    <property type="term" value="C:cytoplasm"/>
    <property type="evidence" value="ECO:0007669"/>
    <property type="project" value="TreeGrafter"/>
</dbReference>
<proteinExistence type="inferred from homology"/>
<evidence type="ECO:0000313" key="5">
    <source>
        <dbReference type="EMBL" id="GLI55541.1"/>
    </source>
</evidence>
<protein>
    <recommendedName>
        <fullName evidence="3">Peptide methionine sulfoxide reductase MsrB</fullName>
        <ecNumber evidence="3">1.8.4.12</ecNumber>
    </recommendedName>
    <alternativeName>
        <fullName evidence="3">Peptide-methionine (R)-S-oxide reductase</fullName>
    </alternativeName>
</protein>
<reference evidence="5" key="1">
    <citation type="submission" date="2022-12" db="EMBL/GenBank/DDBJ databases">
        <title>Reference genome sequencing for broad-spectrum identification of bacterial and archaeal isolates by mass spectrometry.</title>
        <authorList>
            <person name="Sekiguchi Y."/>
            <person name="Tourlousse D.M."/>
        </authorList>
    </citation>
    <scope>NUCLEOTIDE SEQUENCE</scope>
    <source>
        <strain evidence="5">10succ1</strain>
    </source>
</reference>
<evidence type="ECO:0000256" key="2">
    <source>
        <dbReference type="ARBA" id="ARBA00048488"/>
    </source>
</evidence>
<dbReference type="FunFam" id="2.170.150.20:FF:000003">
    <property type="entry name" value="Peptide methionine sulfoxide reductase MsrB"/>
    <property type="match status" value="1"/>
</dbReference>
<comment type="caution">
    <text evidence="5">The sequence shown here is derived from an EMBL/GenBank/DDBJ whole genome shotgun (WGS) entry which is preliminary data.</text>
</comment>
<dbReference type="GO" id="GO:0030091">
    <property type="term" value="P:protein repair"/>
    <property type="evidence" value="ECO:0007669"/>
    <property type="project" value="InterPro"/>
</dbReference>
<keyword evidence="6" id="KW-1185">Reference proteome</keyword>